<dbReference type="Proteomes" id="UP001165667">
    <property type="component" value="Unassembled WGS sequence"/>
</dbReference>
<organism evidence="1 2">
    <name type="scientific">Lichenifustis flavocetrariae</name>
    <dbReference type="NCBI Taxonomy" id="2949735"/>
    <lineage>
        <taxon>Bacteria</taxon>
        <taxon>Pseudomonadati</taxon>
        <taxon>Pseudomonadota</taxon>
        <taxon>Alphaproteobacteria</taxon>
        <taxon>Hyphomicrobiales</taxon>
        <taxon>Lichenihabitantaceae</taxon>
        <taxon>Lichenifustis</taxon>
    </lineage>
</organism>
<accession>A0AA41Z2Z5</accession>
<dbReference type="AlphaFoldDB" id="A0AA41Z2Z5"/>
<comment type="caution">
    <text evidence="1">The sequence shown here is derived from an EMBL/GenBank/DDBJ whole genome shotgun (WGS) entry which is preliminary data.</text>
</comment>
<gene>
    <name evidence="1" type="ORF">M8523_29285</name>
</gene>
<proteinExistence type="predicted"/>
<dbReference type="RefSeq" id="WP_282588415.1">
    <property type="nucleotide sequence ID" value="NZ_JAMOIM010000038.1"/>
</dbReference>
<dbReference type="EMBL" id="JAMOIM010000038">
    <property type="protein sequence ID" value="MCW6512037.1"/>
    <property type="molecule type" value="Genomic_DNA"/>
</dbReference>
<evidence type="ECO:0000313" key="1">
    <source>
        <dbReference type="EMBL" id="MCW6512037.1"/>
    </source>
</evidence>
<reference evidence="1" key="1">
    <citation type="submission" date="2022-05" db="EMBL/GenBank/DDBJ databases">
        <authorList>
            <person name="Pankratov T."/>
        </authorList>
    </citation>
    <scope>NUCLEOTIDE SEQUENCE</scope>
    <source>
        <strain evidence="1">BP6-180914</strain>
    </source>
</reference>
<name>A0AA41Z2Z5_9HYPH</name>
<evidence type="ECO:0000313" key="2">
    <source>
        <dbReference type="Proteomes" id="UP001165667"/>
    </source>
</evidence>
<keyword evidence="2" id="KW-1185">Reference proteome</keyword>
<sequence length="111" mass="11418">MLLHLPAKERGAGKAAPPGLTVLSFMFLASSAAGALADDAMPPPLQVPAKSLTAPTADLSPGMQAFIAAPLNPDWDKLWKTGEEARAFADKQAAGVLKGADSEGCRPLIPI</sequence>
<protein>
    <submittedName>
        <fullName evidence="1">Uncharacterized protein</fullName>
    </submittedName>
</protein>